<dbReference type="STRING" id="667014.Thein_1023"/>
<keyword evidence="11" id="KW-1185">Reference proteome</keyword>
<dbReference type="InterPro" id="IPR036526">
    <property type="entry name" value="C-N_Hydrolase_sf"/>
</dbReference>
<dbReference type="InterPro" id="IPR050385">
    <property type="entry name" value="Archaeal_FAD_synthase"/>
</dbReference>
<comment type="catalytic activity">
    <reaction evidence="8">
        <text>D-glycero-beta-D-manno-heptose 1-phosphate + ATP + H(+) = ADP-D-glycero-beta-D-manno-heptose + diphosphate</text>
        <dbReference type="Rhea" id="RHEA:27465"/>
        <dbReference type="ChEBI" id="CHEBI:15378"/>
        <dbReference type="ChEBI" id="CHEBI:30616"/>
        <dbReference type="ChEBI" id="CHEBI:33019"/>
        <dbReference type="ChEBI" id="CHEBI:59967"/>
        <dbReference type="ChEBI" id="CHEBI:61593"/>
        <dbReference type="EC" id="2.7.7.70"/>
    </reaction>
</comment>
<dbReference type="EC" id="2.7.7.70" evidence="2"/>
<evidence type="ECO:0000313" key="10">
    <source>
        <dbReference type="EMBL" id="AEH44894.1"/>
    </source>
</evidence>
<reference evidence="10 11" key="2">
    <citation type="journal article" date="2012" name="Stand. Genomic Sci.">
        <title>Complete genome sequence of the thermophilic sulfate-reducing ocean bacterium Thermodesulfatator indicus type strain (CIR29812(T)).</title>
        <authorList>
            <person name="Anderson I."/>
            <person name="Saunders E."/>
            <person name="Lapidus A."/>
            <person name="Nolan M."/>
            <person name="Lucas S."/>
            <person name="Tice H."/>
            <person name="Del Rio T.G."/>
            <person name="Cheng J.F."/>
            <person name="Han C."/>
            <person name="Tapia R."/>
            <person name="Goodwin L.A."/>
            <person name="Pitluck S."/>
            <person name="Liolios K."/>
            <person name="Mavromatis K."/>
            <person name="Pagani I."/>
            <person name="Ivanova N."/>
            <person name="Mikhailova N."/>
            <person name="Pati A."/>
            <person name="Chen A."/>
            <person name="Palaniappan K."/>
            <person name="Land M."/>
            <person name="Hauser L."/>
            <person name="Jeffries C.D."/>
            <person name="Chang Y.J."/>
            <person name="Brambilla E.M."/>
            <person name="Rohde M."/>
            <person name="Spring S."/>
            <person name="Goker M."/>
            <person name="Detter J.C."/>
            <person name="Woyke T."/>
            <person name="Bristow J."/>
            <person name="Eisen J.A."/>
            <person name="Markowitz V."/>
            <person name="Hugenholtz P."/>
            <person name="Kyrpides N.C."/>
            <person name="Klenk H.P."/>
        </authorList>
    </citation>
    <scope>NUCLEOTIDE SEQUENCE [LARGE SCALE GENOMIC DNA]</scope>
    <source>
        <strain evidence="11">DSM 15286 / JCM 11887 / CIR29812</strain>
    </source>
</reference>
<dbReference type="eggNOG" id="COG0388">
    <property type="taxonomic scope" value="Bacteria"/>
</dbReference>
<evidence type="ECO:0000256" key="6">
    <source>
        <dbReference type="ARBA" id="ARBA00022840"/>
    </source>
</evidence>
<dbReference type="Gene3D" id="3.40.50.620">
    <property type="entry name" value="HUPs"/>
    <property type="match status" value="1"/>
</dbReference>
<dbReference type="Gene3D" id="3.60.110.10">
    <property type="entry name" value="Carbon-nitrogen hydrolase"/>
    <property type="match status" value="1"/>
</dbReference>
<dbReference type="PANTHER" id="PTHR43793">
    <property type="entry name" value="FAD SYNTHASE"/>
    <property type="match status" value="1"/>
</dbReference>
<evidence type="ECO:0000313" key="11">
    <source>
        <dbReference type="Proteomes" id="UP000006793"/>
    </source>
</evidence>
<dbReference type="GO" id="GO:0016779">
    <property type="term" value="F:nucleotidyltransferase activity"/>
    <property type="evidence" value="ECO:0007669"/>
    <property type="project" value="UniProtKB-KW"/>
</dbReference>
<dbReference type="PATRIC" id="fig|667014.3.peg.1049"/>
<sequence>MKIGILEYPFYAEPEKTLAGLLELLEKAPEADLVVAPELGISGYEKALEASFLKKAFPTIQKKLKSPLLIGGADISKAKSAAWLITPESITKVAEKINLFPGFDEKKGFKPGRLLPPFTLKGVPIGVFICYDLRFPEIAKKLVAEGAHVLFCLAAWPKARLPHFHTLLRTRAIENQVFCLGVNARGQVEGIELGGQSVAFDPWGKIISESFGGITLLELDFSALEKARQLFVTSRTVSPSLLSEKILPLEELCQRVRRRKALGQKLVFTNGCFDLLHAGHVSYLARAREAGDFLVIGLNSDASVKRIKGPERPINPQENRAKVLAALSVVDYVVFFDEDTPEKLIKTLRPDILVKGADWPEEKIVGASFVKSYGGKVLRIPFEHEISTTKIIEKIRKNEA</sequence>
<dbReference type="PANTHER" id="PTHR43793:SF2">
    <property type="entry name" value="BIFUNCTIONAL PROTEIN HLDE"/>
    <property type="match status" value="1"/>
</dbReference>
<evidence type="ECO:0000259" key="9">
    <source>
        <dbReference type="PROSITE" id="PS50263"/>
    </source>
</evidence>
<dbReference type="SUPFAM" id="SSF56317">
    <property type="entry name" value="Carbon-nitrogen hydrolase"/>
    <property type="match status" value="1"/>
</dbReference>
<dbReference type="InterPro" id="IPR003010">
    <property type="entry name" value="C-N_Hydrolase"/>
</dbReference>
<dbReference type="PaxDb" id="667014-Thein_1023"/>
<gene>
    <name evidence="10" type="ordered locus">Thein_1023</name>
</gene>
<dbReference type="KEGG" id="tid:Thein_1023"/>
<dbReference type="NCBIfam" id="TIGR02199">
    <property type="entry name" value="rfaE_dom_II"/>
    <property type="match status" value="1"/>
</dbReference>
<evidence type="ECO:0000256" key="3">
    <source>
        <dbReference type="ARBA" id="ARBA00022679"/>
    </source>
</evidence>
<dbReference type="InterPro" id="IPR011914">
    <property type="entry name" value="RfaE_dom_II"/>
</dbReference>
<accession>F8A8R4</accession>
<feature type="domain" description="CN hydrolase" evidence="9">
    <location>
        <begin position="1"/>
        <end position="239"/>
    </location>
</feature>
<dbReference type="GO" id="GO:0005524">
    <property type="term" value="F:ATP binding"/>
    <property type="evidence" value="ECO:0007669"/>
    <property type="project" value="UniProtKB-KW"/>
</dbReference>
<keyword evidence="6" id="KW-0067">ATP-binding</keyword>
<comment type="similarity">
    <text evidence="1">Belongs to the carbon-nitrogen hydrolase superfamily. NIT1/NIT2 family.</text>
</comment>
<dbReference type="InterPro" id="IPR001110">
    <property type="entry name" value="UPF0012_CS"/>
</dbReference>
<keyword evidence="3" id="KW-0808">Transferase</keyword>
<proteinExistence type="inferred from homology"/>
<dbReference type="Pfam" id="PF01467">
    <property type="entry name" value="CTP_transf_like"/>
    <property type="match status" value="1"/>
</dbReference>
<evidence type="ECO:0000256" key="7">
    <source>
        <dbReference type="ARBA" id="ARBA00023277"/>
    </source>
</evidence>
<evidence type="ECO:0000256" key="8">
    <source>
        <dbReference type="ARBA" id="ARBA00047428"/>
    </source>
</evidence>
<dbReference type="Pfam" id="PF00795">
    <property type="entry name" value="CN_hydrolase"/>
    <property type="match status" value="1"/>
</dbReference>
<dbReference type="SUPFAM" id="SSF52374">
    <property type="entry name" value="Nucleotidylyl transferase"/>
    <property type="match status" value="1"/>
</dbReference>
<dbReference type="eggNOG" id="COG0615">
    <property type="taxonomic scope" value="Bacteria"/>
</dbReference>
<keyword evidence="5" id="KW-0547">Nucleotide-binding</keyword>
<dbReference type="InParanoid" id="F8A8R4"/>
<dbReference type="Proteomes" id="UP000006793">
    <property type="component" value="Chromosome"/>
</dbReference>
<name>F8A8R4_THEID</name>
<protein>
    <recommendedName>
        <fullName evidence="2">D-glycero-beta-D-manno-heptose 1-phosphate adenylyltransferase</fullName>
        <ecNumber evidence="2">2.7.7.70</ecNumber>
    </recommendedName>
</protein>
<dbReference type="GO" id="GO:0016773">
    <property type="term" value="F:phosphotransferase activity, alcohol group as acceptor"/>
    <property type="evidence" value="ECO:0007669"/>
    <property type="project" value="InterPro"/>
</dbReference>
<dbReference type="AlphaFoldDB" id="F8A8R4"/>
<evidence type="ECO:0000256" key="4">
    <source>
        <dbReference type="ARBA" id="ARBA00022695"/>
    </source>
</evidence>
<evidence type="ECO:0000256" key="5">
    <source>
        <dbReference type="ARBA" id="ARBA00022741"/>
    </source>
</evidence>
<dbReference type="GO" id="GO:0005975">
    <property type="term" value="P:carbohydrate metabolic process"/>
    <property type="evidence" value="ECO:0007669"/>
    <property type="project" value="InterPro"/>
</dbReference>
<dbReference type="HOGENOM" id="CLU_056946_0_0_0"/>
<keyword evidence="4" id="KW-0548">Nucleotidyltransferase</keyword>
<dbReference type="FunCoup" id="F8A8R4">
    <property type="interactions" value="61"/>
</dbReference>
<organism evidence="10 11">
    <name type="scientific">Thermodesulfatator indicus (strain DSM 15286 / JCM 11887 / CIR29812)</name>
    <dbReference type="NCBI Taxonomy" id="667014"/>
    <lineage>
        <taxon>Bacteria</taxon>
        <taxon>Pseudomonadati</taxon>
        <taxon>Thermodesulfobacteriota</taxon>
        <taxon>Thermodesulfobacteria</taxon>
        <taxon>Thermodesulfobacteriales</taxon>
        <taxon>Thermodesulfatatoraceae</taxon>
        <taxon>Thermodesulfatator</taxon>
    </lineage>
</organism>
<dbReference type="InterPro" id="IPR004821">
    <property type="entry name" value="Cyt_trans-like"/>
</dbReference>
<dbReference type="PROSITE" id="PS01227">
    <property type="entry name" value="UPF0012"/>
    <property type="match status" value="1"/>
</dbReference>
<dbReference type="PROSITE" id="PS50263">
    <property type="entry name" value="CN_HYDROLASE"/>
    <property type="match status" value="1"/>
</dbReference>
<reference evidence="11" key="1">
    <citation type="submission" date="2011-04" db="EMBL/GenBank/DDBJ databases">
        <title>The complete genome of Thermodesulfatator indicus DSM 15286.</title>
        <authorList>
            <person name="Lucas S."/>
            <person name="Copeland A."/>
            <person name="Lapidus A."/>
            <person name="Bruce D."/>
            <person name="Goodwin L."/>
            <person name="Pitluck S."/>
            <person name="Peters L."/>
            <person name="Kyrpides N."/>
            <person name="Mavromatis K."/>
            <person name="Pagani I."/>
            <person name="Ivanova N."/>
            <person name="Saunders L."/>
            <person name="Detter J.C."/>
            <person name="Tapia R."/>
            <person name="Han C."/>
            <person name="Land M."/>
            <person name="Hauser L."/>
            <person name="Markowitz V."/>
            <person name="Cheng J.-F."/>
            <person name="Hugenholtz P."/>
            <person name="Woyke T."/>
            <person name="Wu D."/>
            <person name="Spring S."/>
            <person name="Schroeder M."/>
            <person name="Brambilla E."/>
            <person name="Klenk H.-P."/>
            <person name="Eisen J.A."/>
        </authorList>
    </citation>
    <scope>NUCLEOTIDE SEQUENCE [LARGE SCALE GENOMIC DNA]</scope>
    <source>
        <strain evidence="11">DSM 15286 / JCM 11887 / CIR29812</strain>
    </source>
</reference>
<dbReference type="OrthoDB" id="9795543at2"/>
<evidence type="ECO:0000256" key="1">
    <source>
        <dbReference type="ARBA" id="ARBA00010613"/>
    </source>
</evidence>
<evidence type="ECO:0000256" key="2">
    <source>
        <dbReference type="ARBA" id="ARBA00012519"/>
    </source>
</evidence>
<keyword evidence="7" id="KW-0119">Carbohydrate metabolism</keyword>
<dbReference type="NCBIfam" id="TIGR00125">
    <property type="entry name" value="cyt_tran_rel"/>
    <property type="match status" value="1"/>
</dbReference>
<dbReference type="InterPro" id="IPR014729">
    <property type="entry name" value="Rossmann-like_a/b/a_fold"/>
</dbReference>
<dbReference type="EMBL" id="CP002683">
    <property type="protein sequence ID" value="AEH44894.1"/>
    <property type="molecule type" value="Genomic_DNA"/>
</dbReference>